<dbReference type="Gene3D" id="1.20.58.1040">
    <property type="match status" value="1"/>
</dbReference>
<evidence type="ECO:0000256" key="12">
    <source>
        <dbReference type="SAM" id="MobiDB-lite"/>
    </source>
</evidence>
<dbReference type="EMBL" id="MVGT01001110">
    <property type="protein sequence ID" value="OVA13532.1"/>
    <property type="molecule type" value="Genomic_DNA"/>
</dbReference>
<dbReference type="InterPro" id="IPR044788">
    <property type="entry name" value="X8_dom_prot"/>
</dbReference>
<proteinExistence type="inferred from homology"/>
<dbReference type="SMART" id="SM00768">
    <property type="entry name" value="X8"/>
    <property type="match status" value="1"/>
</dbReference>
<feature type="domain" description="X8" evidence="14">
    <location>
        <begin position="470"/>
        <end position="554"/>
    </location>
</feature>
<evidence type="ECO:0000256" key="5">
    <source>
        <dbReference type="ARBA" id="ARBA00022729"/>
    </source>
</evidence>
<dbReference type="Pfam" id="PF00332">
    <property type="entry name" value="Glyco_hydro_17"/>
    <property type="match status" value="1"/>
</dbReference>
<reference evidence="15 16" key="1">
    <citation type="journal article" date="2017" name="Mol. Plant">
        <title>The Genome of Medicinal Plant Macleaya cordata Provides New Insights into Benzylisoquinoline Alkaloids Metabolism.</title>
        <authorList>
            <person name="Liu X."/>
            <person name="Liu Y."/>
            <person name="Huang P."/>
            <person name="Ma Y."/>
            <person name="Qing Z."/>
            <person name="Tang Q."/>
            <person name="Cao H."/>
            <person name="Cheng P."/>
            <person name="Zheng Y."/>
            <person name="Yuan Z."/>
            <person name="Zhou Y."/>
            <person name="Liu J."/>
            <person name="Tang Z."/>
            <person name="Zhuo Y."/>
            <person name="Zhang Y."/>
            <person name="Yu L."/>
            <person name="Huang J."/>
            <person name="Yang P."/>
            <person name="Peng Q."/>
            <person name="Zhang J."/>
            <person name="Jiang W."/>
            <person name="Zhang Z."/>
            <person name="Lin K."/>
            <person name="Ro D.K."/>
            <person name="Chen X."/>
            <person name="Xiong X."/>
            <person name="Shang Y."/>
            <person name="Huang S."/>
            <person name="Zeng J."/>
        </authorList>
    </citation>
    <scope>NUCLEOTIDE SEQUENCE [LARGE SCALE GENOMIC DNA]</scope>
    <source>
        <strain evidence="16">cv. BLH2017</strain>
        <tissue evidence="15">Root</tissue>
    </source>
</reference>
<keyword evidence="4" id="KW-0449">Lipoprotein</keyword>
<dbReference type="AlphaFoldDB" id="A0A200QSX2"/>
<dbReference type="InterPro" id="IPR012946">
    <property type="entry name" value="X8"/>
</dbReference>
<organism evidence="15 16">
    <name type="scientific">Macleaya cordata</name>
    <name type="common">Five-seeded plume-poppy</name>
    <name type="synonym">Bocconia cordata</name>
    <dbReference type="NCBI Taxonomy" id="56857"/>
    <lineage>
        <taxon>Eukaryota</taxon>
        <taxon>Viridiplantae</taxon>
        <taxon>Streptophyta</taxon>
        <taxon>Embryophyta</taxon>
        <taxon>Tracheophyta</taxon>
        <taxon>Spermatophyta</taxon>
        <taxon>Magnoliopsida</taxon>
        <taxon>Ranunculales</taxon>
        <taxon>Papaveraceae</taxon>
        <taxon>Papaveroideae</taxon>
        <taxon>Macleaya</taxon>
    </lineage>
</organism>
<evidence type="ECO:0000256" key="8">
    <source>
        <dbReference type="ARBA" id="ARBA00023157"/>
    </source>
</evidence>
<dbReference type="GO" id="GO:0005886">
    <property type="term" value="C:plasma membrane"/>
    <property type="evidence" value="ECO:0007669"/>
    <property type="project" value="UniProtKB-SubCell"/>
</dbReference>
<dbReference type="InterPro" id="IPR017853">
    <property type="entry name" value="GH"/>
</dbReference>
<accession>A0A200QSX2</accession>
<keyword evidence="8" id="KW-1015">Disulfide bond</keyword>
<dbReference type="PANTHER" id="PTHR31044:SF120">
    <property type="entry name" value="CARBOHYDRATE-BINDING X8 DOMAIN SUPERFAMILY PROTEIN"/>
    <property type="match status" value="1"/>
</dbReference>
<keyword evidence="3" id="KW-1003">Cell membrane</keyword>
<dbReference type="PRINTS" id="PR01217">
    <property type="entry name" value="PRICHEXTENSN"/>
</dbReference>
<dbReference type="Gene3D" id="3.20.20.80">
    <property type="entry name" value="Glycosidases"/>
    <property type="match status" value="1"/>
</dbReference>
<keyword evidence="4" id="KW-0336">GPI-anchor</keyword>
<gene>
    <name evidence="15" type="ORF">BVC80_379g63</name>
</gene>
<evidence type="ECO:0000313" key="16">
    <source>
        <dbReference type="Proteomes" id="UP000195402"/>
    </source>
</evidence>
<keyword evidence="10" id="KW-0326">Glycosidase</keyword>
<keyword evidence="7" id="KW-0472">Membrane</keyword>
<dbReference type="GO" id="GO:0009506">
    <property type="term" value="C:plasmodesma"/>
    <property type="evidence" value="ECO:0007669"/>
    <property type="project" value="UniProtKB-ARBA"/>
</dbReference>
<dbReference type="Pfam" id="PF07983">
    <property type="entry name" value="X8"/>
    <property type="match status" value="1"/>
</dbReference>
<evidence type="ECO:0000256" key="7">
    <source>
        <dbReference type="ARBA" id="ARBA00023136"/>
    </source>
</evidence>
<feature type="signal peptide" evidence="13">
    <location>
        <begin position="1"/>
        <end position="21"/>
    </location>
</feature>
<evidence type="ECO:0000256" key="2">
    <source>
        <dbReference type="ARBA" id="ARBA00008773"/>
    </source>
</evidence>
<evidence type="ECO:0000256" key="6">
    <source>
        <dbReference type="ARBA" id="ARBA00022801"/>
    </source>
</evidence>
<feature type="compositionally biased region" description="Low complexity" evidence="12">
    <location>
        <begin position="322"/>
        <end position="335"/>
    </location>
</feature>
<dbReference type="STRING" id="56857.A0A200QSX2"/>
<dbReference type="GO" id="GO:0004553">
    <property type="term" value="F:hydrolase activity, hydrolyzing O-glycosyl compounds"/>
    <property type="evidence" value="ECO:0007669"/>
    <property type="project" value="InterPro"/>
</dbReference>
<feature type="chain" id="PRO_5012826394" evidence="13">
    <location>
        <begin position="22"/>
        <end position="626"/>
    </location>
</feature>
<dbReference type="InterPro" id="IPR000490">
    <property type="entry name" value="Glyco_hydro_17"/>
</dbReference>
<sequence>MAKKMVSKLFFLLFFFPLSTVTVLCSSGALVGFSYDARRKDAASSLIETISFLKKNKVSSSQIRVFVGDHSVLNSLINTELPVHLYLNETQVENLRKSKVCAASWLKTHLVTFLPYINITSITVSSSSSSYSVAEKQLPLLLSTLDSIHSVLKSFNLNHKVKVSVAFSLSVLEKLNRNHAREIHRIMDFIRTHKSFILVESYINGELSMGDHFVRLMIEKAKSGAAVLPYTYVPLVLSVKNSAAPSAVEVAEFAMKMMKSVETNVQIIGRISGFFTEVNPMVESEQKELKREEEHIFHSSHRELLDHINIKTSATKTTQHDTINPPTTVFTNPTTTPITIPYANPTPPIVTMPLTNPVTVMPTNPTTTPVTIPYTTPVTIPPTTPVTIPSTTPVTIPSTNPINGPTIVPINNPNTTPVTVPVPTPITNPVTTYPVPPAGSIPITMPITTPSTTPIINPVTTNPPMVLGQTWCVARTGVLESALQSALDYACGIGGVDCSAIQQTGSCYNPNTLQSHASYAFNNYYQKNPLPSSCDFGGTAIIVNTNPSTGSCIYPSSSSSSTAAAASSSGSSSSVLNTGNPSTATTTIFGSQPPPNSSTSVSISATQKPLFLLITSFVTVKLLMHM</sequence>
<evidence type="ECO:0000256" key="9">
    <source>
        <dbReference type="ARBA" id="ARBA00023180"/>
    </source>
</evidence>
<evidence type="ECO:0000313" key="15">
    <source>
        <dbReference type="EMBL" id="OVA13532.1"/>
    </source>
</evidence>
<dbReference type="PANTHER" id="PTHR31044">
    <property type="entry name" value="BETA-1,3 GLUCANASE"/>
    <property type="match status" value="1"/>
</dbReference>
<dbReference type="OrthoDB" id="417697at2759"/>
<keyword evidence="16" id="KW-1185">Reference proteome</keyword>
<evidence type="ECO:0000256" key="13">
    <source>
        <dbReference type="SAM" id="SignalP"/>
    </source>
</evidence>
<evidence type="ECO:0000256" key="3">
    <source>
        <dbReference type="ARBA" id="ARBA00022475"/>
    </source>
</evidence>
<evidence type="ECO:0000256" key="4">
    <source>
        <dbReference type="ARBA" id="ARBA00022622"/>
    </source>
</evidence>
<dbReference type="OMA" id="SCGSECL"/>
<feature type="region of interest" description="Disordered" evidence="12">
    <location>
        <begin position="316"/>
        <end position="335"/>
    </location>
</feature>
<comment type="subcellular location">
    <subcellularLocation>
        <location evidence="1">Cell membrane</location>
        <topology evidence="1">Lipid-anchor</topology>
        <topology evidence="1">GPI-anchor</topology>
    </subcellularLocation>
</comment>
<dbReference type="InParanoid" id="A0A200QSX2"/>
<comment type="caution">
    <text evidence="15">The sequence shown here is derived from an EMBL/GenBank/DDBJ whole genome shotgun (WGS) entry which is preliminary data.</text>
</comment>
<keyword evidence="9" id="KW-0325">Glycoprotein</keyword>
<evidence type="ECO:0000256" key="11">
    <source>
        <dbReference type="RuleBase" id="RU004335"/>
    </source>
</evidence>
<keyword evidence="6 15" id="KW-0378">Hydrolase</keyword>
<name>A0A200QSX2_MACCD</name>
<keyword evidence="5 13" id="KW-0732">Signal</keyword>
<dbReference type="FunFam" id="1.20.58.1040:FF:000001">
    <property type="entry name" value="Glucan endo-1,3-beta-glucosidase 4"/>
    <property type="match status" value="1"/>
</dbReference>
<evidence type="ECO:0000259" key="14">
    <source>
        <dbReference type="SMART" id="SM00768"/>
    </source>
</evidence>
<comment type="similarity">
    <text evidence="2 11">Belongs to the glycosyl hydrolase 17 family.</text>
</comment>
<evidence type="ECO:0000256" key="10">
    <source>
        <dbReference type="ARBA" id="ARBA00023295"/>
    </source>
</evidence>
<dbReference type="GO" id="GO:0098552">
    <property type="term" value="C:side of membrane"/>
    <property type="evidence" value="ECO:0007669"/>
    <property type="project" value="UniProtKB-KW"/>
</dbReference>
<protein>
    <submittedName>
        <fullName evidence="15">Glycoside hydrolase</fullName>
    </submittedName>
</protein>
<dbReference type="GO" id="GO:0005975">
    <property type="term" value="P:carbohydrate metabolic process"/>
    <property type="evidence" value="ECO:0007669"/>
    <property type="project" value="InterPro"/>
</dbReference>
<dbReference type="SUPFAM" id="SSF51445">
    <property type="entry name" value="(Trans)glycosidases"/>
    <property type="match status" value="1"/>
</dbReference>
<dbReference type="Proteomes" id="UP000195402">
    <property type="component" value="Unassembled WGS sequence"/>
</dbReference>
<evidence type="ECO:0000256" key="1">
    <source>
        <dbReference type="ARBA" id="ARBA00004609"/>
    </source>
</evidence>